<dbReference type="Proteomes" id="UP000655225">
    <property type="component" value="Unassembled WGS sequence"/>
</dbReference>
<comment type="caution">
    <text evidence="2">The sequence shown here is derived from an EMBL/GenBank/DDBJ whole genome shotgun (WGS) entry which is preliminary data.</text>
</comment>
<keyword evidence="3" id="KW-1185">Reference proteome</keyword>
<dbReference type="Pfam" id="PF22650">
    <property type="entry name" value="At5g48480-like_C"/>
    <property type="match status" value="1"/>
</dbReference>
<reference evidence="2 3" key="1">
    <citation type="submission" date="2020-04" db="EMBL/GenBank/DDBJ databases">
        <title>Plant Genome Project.</title>
        <authorList>
            <person name="Zhang R.-G."/>
        </authorList>
    </citation>
    <scope>NUCLEOTIDE SEQUENCE [LARGE SCALE GENOMIC DNA]</scope>
    <source>
        <strain evidence="2">YNK0</strain>
        <tissue evidence="2">Leaf</tissue>
    </source>
</reference>
<feature type="domain" description="VOC" evidence="1">
    <location>
        <begin position="28"/>
        <end position="161"/>
    </location>
</feature>
<organism evidence="2 3">
    <name type="scientific">Tetracentron sinense</name>
    <name type="common">Spur-leaf</name>
    <dbReference type="NCBI Taxonomy" id="13715"/>
    <lineage>
        <taxon>Eukaryota</taxon>
        <taxon>Viridiplantae</taxon>
        <taxon>Streptophyta</taxon>
        <taxon>Embryophyta</taxon>
        <taxon>Tracheophyta</taxon>
        <taxon>Spermatophyta</taxon>
        <taxon>Magnoliopsida</taxon>
        <taxon>Trochodendrales</taxon>
        <taxon>Trochodendraceae</taxon>
        <taxon>Tetracentron</taxon>
    </lineage>
</organism>
<dbReference type="Gene3D" id="3.10.180.10">
    <property type="entry name" value="2,3-Dihydroxybiphenyl 1,2-Dioxygenase, domain 1"/>
    <property type="match status" value="1"/>
</dbReference>
<dbReference type="SUPFAM" id="SSF54593">
    <property type="entry name" value="Glyoxalase/Bleomycin resistance protein/Dihydroxybiphenyl dioxygenase"/>
    <property type="match status" value="1"/>
</dbReference>
<dbReference type="EMBL" id="JABCRI010000020">
    <property type="protein sequence ID" value="KAF8388513.1"/>
    <property type="molecule type" value="Genomic_DNA"/>
</dbReference>
<sequence length="170" mass="17783">MAQENVATLDIQSCGAENGSSKAVSFSALKPQLLVQAPKAAEAVLFYKAAFGAEELKRSLHPKRKADHELPLILCAELKLGSSILLVCDQTDDFDASVKAEGNGCMLCLETDDVTGAVEKAVNAGATMDGEITEGEGGACCGGRVGKVKDPYGYVWLICSPGKKCVDVEA</sequence>
<dbReference type="PANTHER" id="PTHR34109">
    <property type="entry name" value="BNAUNNG04460D PROTEIN-RELATED"/>
    <property type="match status" value="1"/>
</dbReference>
<dbReference type="AlphaFoldDB" id="A0A835D2X5"/>
<dbReference type="InterPro" id="IPR054575">
    <property type="entry name" value="At5g48480-like_C"/>
</dbReference>
<name>A0A835D2X5_TETSI</name>
<dbReference type="CDD" id="cd07246">
    <property type="entry name" value="VOC_like"/>
    <property type="match status" value="1"/>
</dbReference>
<dbReference type="InterPro" id="IPR054576">
    <property type="entry name" value="At5g48480-like_N"/>
</dbReference>
<proteinExistence type="predicted"/>
<dbReference type="InterPro" id="IPR029068">
    <property type="entry name" value="Glyas_Bleomycin-R_OHBP_Dase"/>
</dbReference>
<accession>A0A835D2X5</accession>
<gene>
    <name evidence="2" type="ORF">HHK36_027187</name>
</gene>
<dbReference type="OrthoDB" id="2013034at2759"/>
<dbReference type="InterPro" id="IPR037523">
    <property type="entry name" value="VOC_core"/>
</dbReference>
<dbReference type="OMA" id="PKRKADH"/>
<evidence type="ECO:0000259" key="1">
    <source>
        <dbReference type="PROSITE" id="PS51819"/>
    </source>
</evidence>
<dbReference type="PROSITE" id="PS51819">
    <property type="entry name" value="VOC"/>
    <property type="match status" value="1"/>
</dbReference>
<dbReference type="PANTHER" id="PTHR34109:SF1">
    <property type="entry name" value="VOC DOMAIN-CONTAINING PROTEIN"/>
    <property type="match status" value="1"/>
</dbReference>
<dbReference type="Pfam" id="PF22656">
    <property type="entry name" value="At5g48480-like_N"/>
    <property type="match status" value="1"/>
</dbReference>
<evidence type="ECO:0000313" key="2">
    <source>
        <dbReference type="EMBL" id="KAF8388513.1"/>
    </source>
</evidence>
<evidence type="ECO:0000313" key="3">
    <source>
        <dbReference type="Proteomes" id="UP000655225"/>
    </source>
</evidence>
<protein>
    <recommendedName>
        <fullName evidence="1">VOC domain-containing protein</fullName>
    </recommendedName>
</protein>